<dbReference type="InterPro" id="IPR027417">
    <property type="entry name" value="P-loop_NTPase"/>
</dbReference>
<name>A0A926HWI9_9FIRM</name>
<keyword evidence="3" id="KW-0808">Transferase</keyword>
<dbReference type="Pfam" id="PF13614">
    <property type="entry name" value="AAA_31"/>
    <property type="match status" value="1"/>
</dbReference>
<keyword evidence="11" id="KW-1185">Reference proteome</keyword>
<feature type="domain" description="AAA" evidence="9">
    <location>
        <begin position="48"/>
        <end position="165"/>
    </location>
</feature>
<evidence type="ECO:0000256" key="2">
    <source>
        <dbReference type="ARBA" id="ARBA00011903"/>
    </source>
</evidence>
<reference evidence="10" key="1">
    <citation type="submission" date="2020-08" db="EMBL/GenBank/DDBJ databases">
        <title>Genome public.</title>
        <authorList>
            <person name="Liu C."/>
            <person name="Sun Q."/>
        </authorList>
    </citation>
    <scope>NUCLEOTIDE SEQUENCE</scope>
    <source>
        <strain evidence="10">NSJ-63</strain>
    </source>
</reference>
<dbReference type="PANTHER" id="PTHR32309:SF13">
    <property type="entry name" value="FERRIC ENTEROBACTIN TRANSPORT PROTEIN FEPE"/>
    <property type="match status" value="1"/>
</dbReference>
<comment type="catalytic activity">
    <reaction evidence="8">
        <text>L-tyrosyl-[protein] + ATP = O-phospho-L-tyrosyl-[protein] + ADP + H(+)</text>
        <dbReference type="Rhea" id="RHEA:10596"/>
        <dbReference type="Rhea" id="RHEA-COMP:10136"/>
        <dbReference type="Rhea" id="RHEA-COMP:20101"/>
        <dbReference type="ChEBI" id="CHEBI:15378"/>
        <dbReference type="ChEBI" id="CHEBI:30616"/>
        <dbReference type="ChEBI" id="CHEBI:46858"/>
        <dbReference type="ChEBI" id="CHEBI:61978"/>
        <dbReference type="ChEBI" id="CHEBI:456216"/>
        <dbReference type="EC" id="2.7.10.2"/>
    </reaction>
</comment>
<evidence type="ECO:0000313" key="11">
    <source>
        <dbReference type="Proteomes" id="UP000617951"/>
    </source>
</evidence>
<dbReference type="EMBL" id="JACRSS010000002">
    <property type="protein sequence ID" value="MBC8538398.1"/>
    <property type="molecule type" value="Genomic_DNA"/>
</dbReference>
<dbReference type="NCBIfam" id="TIGR01007">
    <property type="entry name" value="eps_fam"/>
    <property type="match status" value="1"/>
</dbReference>
<dbReference type="GO" id="GO:0005886">
    <property type="term" value="C:plasma membrane"/>
    <property type="evidence" value="ECO:0007669"/>
    <property type="project" value="TreeGrafter"/>
</dbReference>
<evidence type="ECO:0000259" key="9">
    <source>
        <dbReference type="Pfam" id="PF13614"/>
    </source>
</evidence>
<dbReference type="Gene3D" id="3.40.50.300">
    <property type="entry name" value="P-loop containing nucleotide triphosphate hydrolases"/>
    <property type="match status" value="1"/>
</dbReference>
<comment type="similarity">
    <text evidence="1">Belongs to the CpsD/CapB family.</text>
</comment>
<dbReference type="InterPro" id="IPR025669">
    <property type="entry name" value="AAA_dom"/>
</dbReference>
<dbReference type="SUPFAM" id="SSF52540">
    <property type="entry name" value="P-loop containing nucleoside triphosphate hydrolases"/>
    <property type="match status" value="1"/>
</dbReference>
<evidence type="ECO:0000313" key="10">
    <source>
        <dbReference type="EMBL" id="MBC8538398.1"/>
    </source>
</evidence>
<evidence type="ECO:0000256" key="7">
    <source>
        <dbReference type="ARBA" id="ARBA00023137"/>
    </source>
</evidence>
<keyword evidence="5 10" id="KW-0418">Kinase</keyword>
<dbReference type="InterPro" id="IPR050445">
    <property type="entry name" value="Bact_polysacc_biosynth/exp"/>
</dbReference>
<dbReference type="EC" id="2.7.10.2" evidence="2"/>
<gene>
    <name evidence="10" type="ORF">H8693_05555</name>
</gene>
<accession>A0A926HWI9</accession>
<comment type="caution">
    <text evidence="10">The sequence shown here is derived from an EMBL/GenBank/DDBJ whole genome shotgun (WGS) entry which is preliminary data.</text>
</comment>
<evidence type="ECO:0000256" key="8">
    <source>
        <dbReference type="ARBA" id="ARBA00051245"/>
    </source>
</evidence>
<keyword evidence="4" id="KW-0547">Nucleotide-binding</keyword>
<dbReference type="GO" id="GO:0004715">
    <property type="term" value="F:non-membrane spanning protein tyrosine kinase activity"/>
    <property type="evidence" value="ECO:0007669"/>
    <property type="project" value="UniProtKB-EC"/>
</dbReference>
<protein>
    <recommendedName>
        <fullName evidence="2">non-specific protein-tyrosine kinase</fullName>
        <ecNumber evidence="2">2.7.10.2</ecNumber>
    </recommendedName>
</protein>
<proteinExistence type="inferred from homology"/>
<dbReference type="InterPro" id="IPR005702">
    <property type="entry name" value="Wzc-like_C"/>
</dbReference>
<organism evidence="10 11">
    <name type="scientific">Guopingia tenuis</name>
    <dbReference type="NCBI Taxonomy" id="2763656"/>
    <lineage>
        <taxon>Bacteria</taxon>
        <taxon>Bacillati</taxon>
        <taxon>Bacillota</taxon>
        <taxon>Clostridia</taxon>
        <taxon>Christensenellales</taxon>
        <taxon>Christensenellaceae</taxon>
        <taxon>Guopingia</taxon>
    </lineage>
</organism>
<dbReference type="PANTHER" id="PTHR32309">
    <property type="entry name" value="TYROSINE-PROTEIN KINASE"/>
    <property type="match status" value="1"/>
</dbReference>
<dbReference type="AlphaFoldDB" id="A0A926HWI9"/>
<dbReference type="GO" id="GO:0005524">
    <property type="term" value="F:ATP binding"/>
    <property type="evidence" value="ECO:0007669"/>
    <property type="project" value="UniProtKB-KW"/>
</dbReference>
<evidence type="ECO:0000256" key="4">
    <source>
        <dbReference type="ARBA" id="ARBA00022741"/>
    </source>
</evidence>
<evidence type="ECO:0000256" key="5">
    <source>
        <dbReference type="ARBA" id="ARBA00022777"/>
    </source>
</evidence>
<dbReference type="Proteomes" id="UP000617951">
    <property type="component" value="Unassembled WGS sequence"/>
</dbReference>
<keyword evidence="7" id="KW-0829">Tyrosine-protein kinase</keyword>
<evidence type="ECO:0000256" key="6">
    <source>
        <dbReference type="ARBA" id="ARBA00022840"/>
    </source>
</evidence>
<keyword evidence="6" id="KW-0067">ATP-binding</keyword>
<evidence type="ECO:0000256" key="1">
    <source>
        <dbReference type="ARBA" id="ARBA00007316"/>
    </source>
</evidence>
<evidence type="ECO:0000256" key="3">
    <source>
        <dbReference type="ARBA" id="ARBA00022679"/>
    </source>
</evidence>
<sequence>MAVNMNAAGTIVPEVSEAFKTLRTNIRFSSVDKEIRTLAITSAMPEEGKTTVAISLAAAMAEEGKKTLLVEADCRRPMVANRRSLRPATNWLELLYDDSIPVMNAVEPTRQKNFYFLDSGRDMKRPVEILSSKKFRMLVEKLKQEFDIVIFDTPPVGVFIDAAILSEMMDGTLLVIRAGMVDAKKEQEVVAQLKKAKANILGVALNGVRSYSDEYGYYYRDGKKRKKIAKKRAFSRRS</sequence>
<dbReference type="CDD" id="cd05387">
    <property type="entry name" value="BY-kinase"/>
    <property type="match status" value="1"/>
</dbReference>
<dbReference type="RefSeq" id="WP_249280165.1">
    <property type="nucleotide sequence ID" value="NZ_JACRSS010000002.1"/>
</dbReference>